<accession>A0ABY5MLQ4</accession>
<name>A0ABY5MLQ4_9HYPH</name>
<reference evidence="1 2" key="1">
    <citation type="submission" date="2018-07" db="EMBL/GenBank/DDBJ databases">
        <title>Genome sequence of Nitratireductor thuwali#1536.</title>
        <authorList>
            <person name="Michoud G."/>
            <person name="Merlino G."/>
            <person name="Sefrji F.O."/>
            <person name="Daffonchio D."/>
        </authorList>
    </citation>
    <scope>NUCLEOTIDE SEQUENCE [LARGE SCALE GENOMIC DNA]</scope>
    <source>
        <strain evidence="2">Nit1536</strain>
    </source>
</reference>
<keyword evidence="2" id="KW-1185">Reference proteome</keyword>
<gene>
    <name evidence="1" type="ORF">NTH_03391</name>
</gene>
<dbReference type="RefSeq" id="WP_338531098.1">
    <property type="nucleotide sequence ID" value="NZ_CP030941.1"/>
</dbReference>
<protein>
    <submittedName>
        <fullName evidence="1">Uncharacterized protein</fullName>
    </submittedName>
</protein>
<dbReference type="EMBL" id="CP030941">
    <property type="protein sequence ID" value="UUP18905.1"/>
    <property type="molecule type" value="Genomic_DNA"/>
</dbReference>
<sequence length="160" mass="17378">MATAAERPLRAVRAIFEGAEPSLELLAEATQRSLASLQRQAEREGWNGDGPVDAGALEGRLLRLSDTLVREFEKLSRAGKAAGRFDKGRIDALNSMLRMIEKIGDMTRLPQRAADRQIKSDAEMAAALKAIDQRILMLARELASCLDDGELVAGTDGKDS</sequence>
<evidence type="ECO:0000313" key="1">
    <source>
        <dbReference type="EMBL" id="UUP18905.1"/>
    </source>
</evidence>
<dbReference type="Proteomes" id="UP001342418">
    <property type="component" value="Chromosome"/>
</dbReference>
<organism evidence="1 2">
    <name type="scientific">Nitratireductor thuwali</name>
    <dbReference type="NCBI Taxonomy" id="2267699"/>
    <lineage>
        <taxon>Bacteria</taxon>
        <taxon>Pseudomonadati</taxon>
        <taxon>Pseudomonadota</taxon>
        <taxon>Alphaproteobacteria</taxon>
        <taxon>Hyphomicrobiales</taxon>
        <taxon>Phyllobacteriaceae</taxon>
        <taxon>Nitratireductor</taxon>
    </lineage>
</organism>
<proteinExistence type="predicted"/>
<evidence type="ECO:0000313" key="2">
    <source>
        <dbReference type="Proteomes" id="UP001342418"/>
    </source>
</evidence>